<evidence type="ECO:0000313" key="2">
    <source>
        <dbReference type="EMBL" id="MEQ2163447.1"/>
    </source>
</evidence>
<sequence>LPKEYERIGRAFKNLSTVFNSSKYPGEETLTNALTAAGKTYEEIAQIVAQQAAVEKVKEADRLVSAGRISSSDKKLMNQRLSCMNYSLQGDWTTNSTSH</sequence>
<reference evidence="2 3" key="1">
    <citation type="submission" date="2021-06" db="EMBL/GenBank/DDBJ databases">
        <authorList>
            <person name="Palmer J.M."/>
        </authorList>
    </citation>
    <scope>NUCLEOTIDE SEQUENCE [LARGE SCALE GENOMIC DNA]</scope>
    <source>
        <strain evidence="2 3">GA_2019</strain>
        <tissue evidence="2">Muscle</tissue>
    </source>
</reference>
<dbReference type="InterPro" id="IPR027267">
    <property type="entry name" value="AH/BAR_dom_sf"/>
</dbReference>
<dbReference type="InterPro" id="IPR019497">
    <property type="entry name" value="Sorting_nexin_WASP-bd-dom"/>
</dbReference>
<feature type="domain" description="Sorting nexin protein WASP-binding" evidence="1">
    <location>
        <begin position="1"/>
        <end position="52"/>
    </location>
</feature>
<dbReference type="Gene3D" id="1.20.1270.60">
    <property type="entry name" value="Arfaptin homology (AH) domain/BAR domain"/>
    <property type="match status" value="1"/>
</dbReference>
<gene>
    <name evidence="2" type="ORF">GOODEAATRI_030244</name>
</gene>
<dbReference type="PANTHER" id="PTHR45827:SF2">
    <property type="entry name" value="SORTING NEXIN-9"/>
    <property type="match status" value="1"/>
</dbReference>
<feature type="non-terminal residue" evidence="2">
    <location>
        <position position="1"/>
    </location>
</feature>
<dbReference type="EMBL" id="JAHRIO010014708">
    <property type="protein sequence ID" value="MEQ2163447.1"/>
    <property type="molecule type" value="Genomic_DNA"/>
</dbReference>
<keyword evidence="3" id="KW-1185">Reference proteome</keyword>
<accession>A0ABV0MWL1</accession>
<name>A0ABV0MWL1_9TELE</name>
<evidence type="ECO:0000259" key="1">
    <source>
        <dbReference type="Pfam" id="PF10456"/>
    </source>
</evidence>
<dbReference type="Pfam" id="PF10456">
    <property type="entry name" value="BAR_3_WASP_bdg"/>
    <property type="match status" value="1"/>
</dbReference>
<proteinExistence type="predicted"/>
<dbReference type="Proteomes" id="UP001476798">
    <property type="component" value="Unassembled WGS sequence"/>
</dbReference>
<protein>
    <recommendedName>
        <fullName evidence="1">Sorting nexin protein WASP-binding domain-containing protein</fullName>
    </recommendedName>
</protein>
<dbReference type="PANTHER" id="PTHR45827">
    <property type="entry name" value="SORTING NEXIN"/>
    <property type="match status" value="1"/>
</dbReference>
<comment type="caution">
    <text evidence="2">The sequence shown here is derived from an EMBL/GenBank/DDBJ whole genome shotgun (WGS) entry which is preliminary data.</text>
</comment>
<evidence type="ECO:0000313" key="3">
    <source>
        <dbReference type="Proteomes" id="UP001476798"/>
    </source>
</evidence>
<organism evidence="2 3">
    <name type="scientific">Goodea atripinnis</name>
    <dbReference type="NCBI Taxonomy" id="208336"/>
    <lineage>
        <taxon>Eukaryota</taxon>
        <taxon>Metazoa</taxon>
        <taxon>Chordata</taxon>
        <taxon>Craniata</taxon>
        <taxon>Vertebrata</taxon>
        <taxon>Euteleostomi</taxon>
        <taxon>Actinopterygii</taxon>
        <taxon>Neopterygii</taxon>
        <taxon>Teleostei</taxon>
        <taxon>Neoteleostei</taxon>
        <taxon>Acanthomorphata</taxon>
        <taxon>Ovalentaria</taxon>
        <taxon>Atherinomorphae</taxon>
        <taxon>Cyprinodontiformes</taxon>
        <taxon>Goodeidae</taxon>
        <taxon>Goodea</taxon>
    </lineage>
</organism>